<dbReference type="Proteomes" id="UP000003688">
    <property type="component" value="Unassembled WGS sequence"/>
</dbReference>
<keyword evidence="3" id="KW-1185">Reference proteome</keyword>
<keyword evidence="1" id="KW-0472">Membrane</keyword>
<accession>B9XGT2</accession>
<proteinExistence type="predicted"/>
<dbReference type="RefSeq" id="WP_007415028.1">
    <property type="nucleotide sequence ID" value="NZ_ABOX02000013.1"/>
</dbReference>
<organism evidence="2 3">
    <name type="scientific">Pedosphaera parvula (strain Ellin514)</name>
    <dbReference type="NCBI Taxonomy" id="320771"/>
    <lineage>
        <taxon>Bacteria</taxon>
        <taxon>Pseudomonadati</taxon>
        <taxon>Verrucomicrobiota</taxon>
        <taxon>Pedosphaerae</taxon>
        <taxon>Pedosphaerales</taxon>
        <taxon>Pedosphaeraceae</taxon>
        <taxon>Pedosphaera</taxon>
    </lineage>
</organism>
<reference evidence="2 3" key="1">
    <citation type="journal article" date="2011" name="J. Bacteriol.">
        <title>Genome sequence of 'Pedosphaera parvula' Ellin514, an aerobic Verrucomicrobial isolate from pasture soil.</title>
        <authorList>
            <person name="Kant R."/>
            <person name="van Passel M.W."/>
            <person name="Sangwan P."/>
            <person name="Palva A."/>
            <person name="Lucas S."/>
            <person name="Copeland A."/>
            <person name="Lapidus A."/>
            <person name="Glavina Del Rio T."/>
            <person name="Dalin E."/>
            <person name="Tice H."/>
            <person name="Bruce D."/>
            <person name="Goodwin L."/>
            <person name="Pitluck S."/>
            <person name="Chertkov O."/>
            <person name="Larimer F.W."/>
            <person name="Land M.L."/>
            <person name="Hauser L."/>
            <person name="Brettin T.S."/>
            <person name="Detter J.C."/>
            <person name="Han S."/>
            <person name="de Vos W.M."/>
            <person name="Janssen P.H."/>
            <person name="Smidt H."/>
        </authorList>
    </citation>
    <scope>NUCLEOTIDE SEQUENCE [LARGE SCALE GENOMIC DNA]</scope>
    <source>
        <strain evidence="2 3">Ellin514</strain>
    </source>
</reference>
<feature type="transmembrane region" description="Helical" evidence="1">
    <location>
        <begin position="16"/>
        <end position="36"/>
    </location>
</feature>
<dbReference type="AlphaFoldDB" id="B9XGT2"/>
<dbReference type="EMBL" id="ABOX02000013">
    <property type="protein sequence ID" value="EEF60853.1"/>
    <property type="molecule type" value="Genomic_DNA"/>
</dbReference>
<protein>
    <submittedName>
        <fullName evidence="2">Uncharacterized protein</fullName>
    </submittedName>
</protein>
<evidence type="ECO:0000313" key="2">
    <source>
        <dbReference type="EMBL" id="EEF60853.1"/>
    </source>
</evidence>
<keyword evidence="1" id="KW-0812">Transmembrane</keyword>
<name>B9XGT2_PEDPL</name>
<evidence type="ECO:0000256" key="1">
    <source>
        <dbReference type="SAM" id="Phobius"/>
    </source>
</evidence>
<keyword evidence="1" id="KW-1133">Transmembrane helix</keyword>
<gene>
    <name evidence="2" type="ORF">Cflav_PD4022</name>
</gene>
<comment type="caution">
    <text evidence="2">The sequence shown here is derived from an EMBL/GenBank/DDBJ whole genome shotgun (WGS) entry which is preliminary data.</text>
</comment>
<evidence type="ECO:0000313" key="3">
    <source>
        <dbReference type="Proteomes" id="UP000003688"/>
    </source>
</evidence>
<sequence>MADQKLTNRKGDFPSGAWGFLWLVFFAGLCFSYIEFHNGRTGGWKLFTLSSFSLAGRSQAGGCRGGHGNKSLSD</sequence>